<reference evidence="6 7" key="1">
    <citation type="submission" date="2013-02" db="EMBL/GenBank/DDBJ databases">
        <title>The complete genome sequence of Corynebacterium vitaeruminis DSM 20294.</title>
        <authorList>
            <person name="Ruckert C."/>
            <person name="Albersmeier A."/>
            <person name="Kalinowski J."/>
        </authorList>
    </citation>
    <scope>NUCLEOTIDE SEQUENCE [LARGE SCALE GENOMIC DNA]</scope>
    <source>
        <strain evidence="7">ATCC 10234</strain>
    </source>
</reference>
<dbReference type="PROSITE" id="PS50977">
    <property type="entry name" value="HTH_TETR_2"/>
    <property type="match status" value="1"/>
</dbReference>
<keyword evidence="7" id="KW-1185">Reference proteome</keyword>
<evidence type="ECO:0000256" key="3">
    <source>
        <dbReference type="ARBA" id="ARBA00023163"/>
    </source>
</evidence>
<dbReference type="RefSeq" id="WP_025252939.1">
    <property type="nucleotide sequence ID" value="NZ_CP004353.1"/>
</dbReference>
<dbReference type="InterPro" id="IPR009057">
    <property type="entry name" value="Homeodomain-like_sf"/>
</dbReference>
<dbReference type="PATRIC" id="fig|1224164.3.peg.1540"/>
<dbReference type="SUPFAM" id="SSF46689">
    <property type="entry name" value="Homeodomain-like"/>
    <property type="match status" value="1"/>
</dbReference>
<organism evidence="6 7">
    <name type="scientific">Corynebacterium vitaeruminis DSM 20294</name>
    <dbReference type="NCBI Taxonomy" id="1224164"/>
    <lineage>
        <taxon>Bacteria</taxon>
        <taxon>Bacillati</taxon>
        <taxon>Actinomycetota</taxon>
        <taxon>Actinomycetes</taxon>
        <taxon>Mycobacteriales</taxon>
        <taxon>Corynebacteriaceae</taxon>
        <taxon>Corynebacterium</taxon>
    </lineage>
</organism>
<evidence type="ECO:0000256" key="2">
    <source>
        <dbReference type="ARBA" id="ARBA00023125"/>
    </source>
</evidence>
<dbReference type="GO" id="GO:0003700">
    <property type="term" value="F:DNA-binding transcription factor activity"/>
    <property type="evidence" value="ECO:0007669"/>
    <property type="project" value="TreeGrafter"/>
</dbReference>
<dbReference type="KEGG" id="cvt:B843_07675"/>
<protein>
    <submittedName>
        <fullName evidence="6">TetR family transcriptional regulator</fullName>
    </submittedName>
</protein>
<evidence type="ECO:0000256" key="1">
    <source>
        <dbReference type="ARBA" id="ARBA00023015"/>
    </source>
</evidence>
<dbReference type="PANTHER" id="PTHR30055">
    <property type="entry name" value="HTH-TYPE TRANSCRIPTIONAL REGULATOR RUTR"/>
    <property type="match status" value="1"/>
</dbReference>
<dbReference type="PANTHER" id="PTHR30055:SF234">
    <property type="entry name" value="HTH-TYPE TRANSCRIPTIONAL REGULATOR BETI"/>
    <property type="match status" value="1"/>
</dbReference>
<dbReference type="GO" id="GO:0000976">
    <property type="term" value="F:transcription cis-regulatory region binding"/>
    <property type="evidence" value="ECO:0007669"/>
    <property type="project" value="TreeGrafter"/>
</dbReference>
<evidence type="ECO:0000313" key="7">
    <source>
        <dbReference type="Proteomes" id="UP000019222"/>
    </source>
</evidence>
<dbReference type="Gene3D" id="1.10.357.10">
    <property type="entry name" value="Tetracycline Repressor, domain 2"/>
    <property type="match status" value="1"/>
</dbReference>
<accession>W5Y224</accession>
<proteinExistence type="predicted"/>
<evidence type="ECO:0000259" key="5">
    <source>
        <dbReference type="PROSITE" id="PS50977"/>
    </source>
</evidence>
<dbReference type="HOGENOM" id="CLU_069356_17_3_11"/>
<dbReference type="Proteomes" id="UP000019222">
    <property type="component" value="Chromosome"/>
</dbReference>
<evidence type="ECO:0000256" key="4">
    <source>
        <dbReference type="PROSITE-ProRule" id="PRU00335"/>
    </source>
</evidence>
<keyword evidence="2 4" id="KW-0238">DNA-binding</keyword>
<dbReference type="STRING" id="1224164.B843_07675"/>
<dbReference type="eggNOG" id="COG1309">
    <property type="taxonomic scope" value="Bacteria"/>
</dbReference>
<evidence type="ECO:0000313" key="6">
    <source>
        <dbReference type="EMBL" id="AHI22920.1"/>
    </source>
</evidence>
<gene>
    <name evidence="6" type="ORF">B843_07675</name>
</gene>
<dbReference type="EMBL" id="CP004353">
    <property type="protein sequence ID" value="AHI22920.1"/>
    <property type="molecule type" value="Genomic_DNA"/>
</dbReference>
<sequence>MRSDAARRRQLIIDAGCELLIKNGQHMTLESVAERAGVGIATLYRNFSTRNDLIYHCIIQITKQQMNILTTTQQEFRAEGSDPEKKLREIIPRTIPCGINVLVPALMTAPLESLDSTLIDIREEFVTKVQEMVGTLREMGLLHESVGLLDFLQGLIALYTPPQFDVGLDYDYPYDVSKAVDIFLVGCKNGPHFAYPM</sequence>
<dbReference type="PRINTS" id="PR00455">
    <property type="entry name" value="HTHTETR"/>
</dbReference>
<dbReference type="InterPro" id="IPR036271">
    <property type="entry name" value="Tet_transcr_reg_TetR-rel_C_sf"/>
</dbReference>
<dbReference type="SUPFAM" id="SSF48498">
    <property type="entry name" value="Tetracyclin repressor-like, C-terminal domain"/>
    <property type="match status" value="1"/>
</dbReference>
<feature type="domain" description="HTH tetR-type" evidence="5">
    <location>
        <begin position="6"/>
        <end position="65"/>
    </location>
</feature>
<dbReference type="InterPro" id="IPR050109">
    <property type="entry name" value="HTH-type_TetR-like_transc_reg"/>
</dbReference>
<feature type="DNA-binding region" description="H-T-H motif" evidence="4">
    <location>
        <begin position="28"/>
        <end position="47"/>
    </location>
</feature>
<dbReference type="InterPro" id="IPR001647">
    <property type="entry name" value="HTH_TetR"/>
</dbReference>
<keyword evidence="3" id="KW-0804">Transcription</keyword>
<keyword evidence="1" id="KW-0805">Transcription regulation</keyword>
<dbReference type="AlphaFoldDB" id="W5Y224"/>
<dbReference type="Pfam" id="PF00440">
    <property type="entry name" value="TetR_N"/>
    <property type="match status" value="1"/>
</dbReference>
<name>W5Y224_9CORY</name>